<dbReference type="AlphaFoldDB" id="A0AAX4HKR5"/>
<name>A0AAX4HKR5_9BACT</name>
<proteinExistence type="predicted"/>
<feature type="signal peptide" evidence="2">
    <location>
        <begin position="1"/>
        <end position="17"/>
    </location>
</feature>
<evidence type="ECO:0000256" key="1">
    <source>
        <dbReference type="SAM" id="MobiDB-lite"/>
    </source>
</evidence>
<organism evidence="3 4">
    <name type="scientific">Peredibacter starrii</name>
    <dbReference type="NCBI Taxonomy" id="28202"/>
    <lineage>
        <taxon>Bacteria</taxon>
        <taxon>Pseudomonadati</taxon>
        <taxon>Bdellovibrionota</taxon>
        <taxon>Bacteriovoracia</taxon>
        <taxon>Bacteriovoracales</taxon>
        <taxon>Bacteriovoracaceae</taxon>
        <taxon>Peredibacter</taxon>
    </lineage>
</organism>
<feature type="compositionally biased region" description="Polar residues" evidence="1">
    <location>
        <begin position="128"/>
        <end position="138"/>
    </location>
</feature>
<reference evidence="3 4" key="1">
    <citation type="submission" date="2023-11" db="EMBL/GenBank/DDBJ databases">
        <title>Peredibacter starrii A3.12.</title>
        <authorList>
            <person name="Mitchell R.J."/>
        </authorList>
    </citation>
    <scope>NUCLEOTIDE SEQUENCE [LARGE SCALE GENOMIC DNA]</scope>
    <source>
        <strain evidence="3 4">A3.12</strain>
    </source>
</reference>
<dbReference type="KEGG" id="psti:SOO65_14250"/>
<sequence length="145" mass="15652">MKGLALVLTVISISAHAVVPDTIALSMVPRGKVDLQQGRDFTIKSLAGTKIKIEFRRNGSFEEASGDNLNKGDELEPGEGMISLSSAAQKLQESGVKPEGHWSLEKDPKLGWIYEMNHQHIIDAKTGKSISDTDSPKTVQLGDAP</sequence>
<accession>A0AAX4HKR5</accession>
<gene>
    <name evidence="3" type="ORF">SOO65_14250</name>
</gene>
<dbReference type="RefSeq" id="WP_321391366.1">
    <property type="nucleotide sequence ID" value="NZ_CP139487.1"/>
</dbReference>
<protein>
    <submittedName>
        <fullName evidence="3">Uncharacterized protein</fullName>
    </submittedName>
</protein>
<keyword evidence="2" id="KW-0732">Signal</keyword>
<dbReference type="EMBL" id="CP139487">
    <property type="protein sequence ID" value="WPU63853.1"/>
    <property type="molecule type" value="Genomic_DNA"/>
</dbReference>
<dbReference type="Proteomes" id="UP001324634">
    <property type="component" value="Chromosome"/>
</dbReference>
<evidence type="ECO:0000313" key="4">
    <source>
        <dbReference type="Proteomes" id="UP001324634"/>
    </source>
</evidence>
<feature type="region of interest" description="Disordered" evidence="1">
    <location>
        <begin position="125"/>
        <end position="145"/>
    </location>
</feature>
<feature type="chain" id="PRO_5043881392" evidence="2">
    <location>
        <begin position="18"/>
        <end position="145"/>
    </location>
</feature>
<keyword evidence="4" id="KW-1185">Reference proteome</keyword>
<evidence type="ECO:0000256" key="2">
    <source>
        <dbReference type="SAM" id="SignalP"/>
    </source>
</evidence>
<evidence type="ECO:0000313" key="3">
    <source>
        <dbReference type="EMBL" id="WPU63853.1"/>
    </source>
</evidence>